<dbReference type="Proteomes" id="UP000249913">
    <property type="component" value="Unassembled WGS sequence"/>
</dbReference>
<dbReference type="PANTHER" id="PTHR36840">
    <property type="entry name" value="BLL5714 PROTEIN"/>
    <property type="match status" value="1"/>
</dbReference>
<evidence type="ECO:0000256" key="1">
    <source>
        <dbReference type="SAM" id="Phobius"/>
    </source>
</evidence>
<evidence type="ECO:0000313" key="2">
    <source>
        <dbReference type="EMBL" id="SPZ96959.1"/>
    </source>
</evidence>
<accession>A0A2X2LVH3</accession>
<gene>
    <name evidence="2" type="ORF">NCTC7878_00379</name>
</gene>
<dbReference type="AlphaFoldDB" id="A0A2X2LVH3"/>
<feature type="transmembrane region" description="Helical" evidence="1">
    <location>
        <begin position="82"/>
        <end position="100"/>
    </location>
</feature>
<feature type="transmembrane region" description="Helical" evidence="1">
    <location>
        <begin position="20"/>
        <end position="38"/>
    </location>
</feature>
<dbReference type="Pfam" id="PF06772">
    <property type="entry name" value="LtrA"/>
    <property type="match status" value="1"/>
</dbReference>
<feature type="transmembrane region" description="Helical" evidence="1">
    <location>
        <begin position="50"/>
        <end position="70"/>
    </location>
</feature>
<feature type="transmembrane region" description="Helical" evidence="1">
    <location>
        <begin position="106"/>
        <end position="127"/>
    </location>
</feature>
<organism evidence="2 3">
    <name type="scientific">Staphylococcus aureus</name>
    <dbReference type="NCBI Taxonomy" id="1280"/>
    <lineage>
        <taxon>Bacteria</taxon>
        <taxon>Bacillati</taxon>
        <taxon>Bacillota</taxon>
        <taxon>Bacilli</taxon>
        <taxon>Bacillales</taxon>
        <taxon>Staphylococcaceae</taxon>
        <taxon>Staphylococcus</taxon>
    </lineage>
</organism>
<dbReference type="EMBL" id="UAUX01000003">
    <property type="protein sequence ID" value="SPZ96959.1"/>
    <property type="molecule type" value="Genomic_DNA"/>
</dbReference>
<keyword evidence="1" id="KW-0472">Membrane</keyword>
<keyword evidence="1" id="KW-0812">Transmembrane</keyword>
<protein>
    <submittedName>
        <fullName evidence="2">Low temperature requirement protein A</fullName>
    </submittedName>
</protein>
<sequence length="149" mass="17454">MVNALTPKHLAEKRAGFHELFFDLIFVYAIQKIAHVILTTQNGSISADLFFKYIVMSLFLWLMWSHQTFFTNRFGQVTFKDVSFMMFNMFIMVFLSNSLYPDFEKTFFPFFLCVAIMYLSIGLQYLLHIRTGLDYGDKRTCQAFATVAL</sequence>
<proteinExistence type="predicted"/>
<reference evidence="2 3" key="1">
    <citation type="submission" date="2018-06" db="EMBL/GenBank/DDBJ databases">
        <authorList>
            <consortium name="Pathogen Informatics"/>
            <person name="Doyle S."/>
        </authorList>
    </citation>
    <scope>NUCLEOTIDE SEQUENCE [LARGE SCALE GENOMIC DNA]</scope>
    <source>
        <strain evidence="2 3">NCTC7878</strain>
    </source>
</reference>
<name>A0A2X2LVH3_STAAU</name>
<dbReference type="PANTHER" id="PTHR36840:SF1">
    <property type="entry name" value="BLL5714 PROTEIN"/>
    <property type="match status" value="1"/>
</dbReference>
<keyword evidence="1" id="KW-1133">Transmembrane helix</keyword>
<dbReference type="InterPro" id="IPR010640">
    <property type="entry name" value="Low_temperature_requirement_A"/>
</dbReference>
<evidence type="ECO:0000313" key="3">
    <source>
        <dbReference type="Proteomes" id="UP000249913"/>
    </source>
</evidence>